<dbReference type="EMBL" id="NJGG01000001">
    <property type="protein sequence ID" value="OXL16460.1"/>
    <property type="molecule type" value="Genomic_DNA"/>
</dbReference>
<dbReference type="InterPro" id="IPR007076">
    <property type="entry name" value="TfoX_N"/>
</dbReference>
<evidence type="ECO:0000259" key="1">
    <source>
        <dbReference type="Pfam" id="PF04993"/>
    </source>
</evidence>
<sequence length="104" mass="12041">MPTSQKTITYLKDQLASLHTVSTKRMFGEYCLYFDGVPIAFICSDQLFIKPTKTNKQLLIKELIGFPYPGAKPYFLIPADQWEDAEWLRELIVRTAKELPRGKK</sequence>
<gene>
    <name evidence="2" type="ORF">AOC33_05240</name>
</gene>
<dbReference type="RefSeq" id="WP_089515486.1">
    <property type="nucleotide sequence ID" value="NZ_NJGG01000001.1"/>
</dbReference>
<feature type="domain" description="TfoX N-terminal" evidence="1">
    <location>
        <begin position="13"/>
        <end position="97"/>
    </location>
</feature>
<reference evidence="2 3" key="1">
    <citation type="submission" date="2017-06" db="EMBL/GenBank/DDBJ databases">
        <title>Reclassification of a Polynucleobacter cosmopolitanus strain isolated from tropical Lake Victoria as Polynucleobacter victoriensis comb. nov.</title>
        <authorList>
            <person name="Hahn M.W."/>
        </authorList>
    </citation>
    <scope>NUCLEOTIDE SEQUENCE [LARGE SCALE GENOMIC DNA]</scope>
    <source>
        <strain evidence="2 3">MWH-MoIso2</strain>
    </source>
</reference>
<keyword evidence="3" id="KW-1185">Reference proteome</keyword>
<organism evidence="2 3">
    <name type="scientific">Polynucleobacter cosmopolitanus</name>
    <dbReference type="NCBI Taxonomy" id="351345"/>
    <lineage>
        <taxon>Bacteria</taxon>
        <taxon>Pseudomonadati</taxon>
        <taxon>Pseudomonadota</taxon>
        <taxon>Betaproteobacteria</taxon>
        <taxon>Burkholderiales</taxon>
        <taxon>Burkholderiaceae</taxon>
        <taxon>Polynucleobacter</taxon>
    </lineage>
</organism>
<evidence type="ECO:0000313" key="2">
    <source>
        <dbReference type="EMBL" id="OXL16460.1"/>
    </source>
</evidence>
<protein>
    <submittedName>
        <fullName evidence="2">Competence protein TfoX</fullName>
    </submittedName>
</protein>
<dbReference type="Pfam" id="PF04993">
    <property type="entry name" value="TfoX_N"/>
    <property type="match status" value="1"/>
</dbReference>
<evidence type="ECO:0000313" key="3">
    <source>
        <dbReference type="Proteomes" id="UP000215188"/>
    </source>
</evidence>
<dbReference type="Proteomes" id="UP000215188">
    <property type="component" value="Unassembled WGS sequence"/>
</dbReference>
<dbReference type="OrthoDB" id="8687154at2"/>
<dbReference type="AlphaFoldDB" id="A0A229FXT0"/>
<dbReference type="Gene3D" id="3.30.1460.30">
    <property type="entry name" value="YgaC/TfoX-N like chaperone"/>
    <property type="match status" value="1"/>
</dbReference>
<comment type="caution">
    <text evidence="2">The sequence shown here is derived from an EMBL/GenBank/DDBJ whole genome shotgun (WGS) entry which is preliminary data.</text>
</comment>
<dbReference type="SUPFAM" id="SSF159894">
    <property type="entry name" value="YgaC/TfoX-N like"/>
    <property type="match status" value="1"/>
</dbReference>
<proteinExistence type="predicted"/>
<name>A0A229FXT0_9BURK</name>
<accession>A0A229FXT0</accession>